<sequence length="64" mass="7563">MTTRFQPRRKPKVQISSVDPEIVSALLAAAESSRLRTDEFMESRYPKTRAKDSFWKSYFKKHRA</sequence>
<accession>A0A0B6F441</accession>
<dbReference type="STRING" id="161899.CSING_06365"/>
<dbReference type="AlphaFoldDB" id="A0A0B6F441"/>
<dbReference type="KEGG" id="csx:CSING_06365"/>
<organism evidence="1 2">
    <name type="scientific">Corynebacterium singulare</name>
    <dbReference type="NCBI Taxonomy" id="161899"/>
    <lineage>
        <taxon>Bacteria</taxon>
        <taxon>Bacillati</taxon>
        <taxon>Actinomycetota</taxon>
        <taxon>Actinomycetes</taxon>
        <taxon>Mycobacteriales</taxon>
        <taxon>Corynebacteriaceae</taxon>
        <taxon>Corynebacterium</taxon>
    </lineage>
</organism>
<name>A0A0B6F441_9CORY</name>
<dbReference type="HOGENOM" id="CLU_2860136_0_0_11"/>
<dbReference type="Proteomes" id="UP000031890">
    <property type="component" value="Chromosome"/>
</dbReference>
<protein>
    <submittedName>
        <fullName evidence="1">Uncharacterized protein</fullName>
    </submittedName>
</protein>
<proteinExistence type="predicted"/>
<dbReference type="RefSeq" id="WP_144403117.1">
    <property type="nucleotide sequence ID" value="NZ_CP010827.1"/>
</dbReference>
<dbReference type="EMBL" id="CP010827">
    <property type="protein sequence ID" value="AJI78806.1"/>
    <property type="molecule type" value="Genomic_DNA"/>
</dbReference>
<gene>
    <name evidence="1" type="ORF">CSING_06365</name>
</gene>
<reference evidence="1 2" key="1">
    <citation type="journal article" date="2015" name="Genome Announc.">
        <title>Complete Genome Sequence and Annotation of Corynebacterium singulare DSM 44357, Isolated from a Human Semen Specimen.</title>
        <authorList>
            <person name="Merten M."/>
            <person name="Brinkrolf K."/>
            <person name="Albersmeier A."/>
            <person name="Kutter Y."/>
            <person name="Ruckert C."/>
            <person name="Tauch A."/>
        </authorList>
    </citation>
    <scope>NUCLEOTIDE SEQUENCE [LARGE SCALE GENOMIC DNA]</scope>
    <source>
        <strain evidence="1">IBS B52218</strain>
    </source>
</reference>
<evidence type="ECO:0000313" key="1">
    <source>
        <dbReference type="EMBL" id="AJI78806.1"/>
    </source>
</evidence>
<evidence type="ECO:0000313" key="2">
    <source>
        <dbReference type="Proteomes" id="UP000031890"/>
    </source>
</evidence>